<evidence type="ECO:0000313" key="3">
    <source>
        <dbReference type="Proteomes" id="UP001201980"/>
    </source>
</evidence>
<protein>
    <submittedName>
        <fullName evidence="2">Uncharacterized protein</fullName>
    </submittedName>
</protein>
<keyword evidence="3" id="KW-1185">Reference proteome</keyword>
<feature type="compositionally biased region" description="Polar residues" evidence="1">
    <location>
        <begin position="222"/>
        <end position="238"/>
    </location>
</feature>
<reference evidence="2" key="1">
    <citation type="submission" date="2022-07" db="EMBL/GenBank/DDBJ databases">
        <title>Draft genome sequence of Zalerion maritima ATCC 34329, a (micro)plastics degrading marine fungus.</title>
        <authorList>
            <person name="Paco A."/>
            <person name="Goncalves M.F.M."/>
            <person name="Rocha-Santos T.A.P."/>
            <person name="Alves A."/>
        </authorList>
    </citation>
    <scope>NUCLEOTIDE SEQUENCE</scope>
    <source>
        <strain evidence="2">ATCC 34329</strain>
    </source>
</reference>
<dbReference type="PANTHER" id="PTHR35392">
    <property type="entry name" value="ZN(II)2CYS6 TRANSCRIPTION FACTOR (EUROFUNG)-RELATED-RELATED"/>
    <property type="match status" value="1"/>
</dbReference>
<evidence type="ECO:0000256" key="1">
    <source>
        <dbReference type="SAM" id="MobiDB-lite"/>
    </source>
</evidence>
<feature type="region of interest" description="Disordered" evidence="1">
    <location>
        <begin position="220"/>
        <end position="335"/>
    </location>
</feature>
<feature type="compositionally biased region" description="Polar residues" evidence="1">
    <location>
        <begin position="273"/>
        <end position="288"/>
    </location>
</feature>
<feature type="compositionally biased region" description="Low complexity" evidence="1">
    <location>
        <begin position="99"/>
        <end position="112"/>
    </location>
</feature>
<comment type="caution">
    <text evidence="2">The sequence shown here is derived from an EMBL/GenBank/DDBJ whole genome shotgun (WGS) entry which is preliminary data.</text>
</comment>
<accession>A0AAD5WT24</accession>
<gene>
    <name evidence="2" type="ORF">MKZ38_009229</name>
</gene>
<organism evidence="2 3">
    <name type="scientific">Zalerion maritima</name>
    <dbReference type="NCBI Taxonomy" id="339359"/>
    <lineage>
        <taxon>Eukaryota</taxon>
        <taxon>Fungi</taxon>
        <taxon>Dikarya</taxon>
        <taxon>Ascomycota</taxon>
        <taxon>Pezizomycotina</taxon>
        <taxon>Sordariomycetes</taxon>
        <taxon>Lulworthiomycetidae</taxon>
        <taxon>Lulworthiales</taxon>
        <taxon>Lulworthiaceae</taxon>
        <taxon>Zalerion</taxon>
    </lineage>
</organism>
<evidence type="ECO:0000313" key="2">
    <source>
        <dbReference type="EMBL" id="KAJ2903846.1"/>
    </source>
</evidence>
<sequence length="876" mass="98211">MYPAGPGDRFCRKEGMANPPAVLLFPCSTLAHDDYPIPPKIPDPEPPVSVGWTPPSPWLGMVTKSRDTWSSSSNPQFLLTIATPAGKCSGEVHRRKHSLPNSSLSSVSPGLSFGADGRTSLKRHYSEVFPRDERTYVPPSPYERNSYDPRRSNTIATPGDVRYTQADPPVPMHSPEAAPPVSYSPSSLPYASPLSTGFGPAPDFAGYNIHTQLNPFPGQLSPIPTQSYGPSSSLTHQPTVAAASPHGTAGVAFLPSASSYNNTSPTSPSHTAQSHPQHHPSTSISAAATGNHPYGRGNMTRLDIPPGPLIPSPPNPYPGGGSGPVDDNSGFHNAQTRTSSTTIMHHEERTGFHVPQYYNPYGTDSQLDMQQQVGHDAGPTSAVDALGVDREWDMVPDAPRHEVMLPPATQDQAQPDLMDEDILMDGCSSAEQAARQAKTRQKFDEQKLVETNMTRRLKACCQRDPDDRDGTCKTCKTVSPNSKKVIHKIPCLRYKLTETVLYREGGLQLTKRWESNSLQIHNVGDWVTSASEIRTIELTLGICDEPIRLKVRKFAPKDGDVVHRHWVDGALKKKKELQPYALADVGATAKYYHDYVGKNCVDSFLKLAANKDPLIQKTYQMAVRHYRNLVLMENSELGRMDDPEIKFLHDLFRLVFAMRHTVGSSWICGIDKLDMEPEAKDTTYPLYNKVSTPRMILAQFDSINALKVLQPLRSKLLARLEEWVSSNRPTYWFTIYLSYFILLHEVSLACEDRYRHAIANSAGMRYTIPNFVTDLQYGANVMLAHWQYYKKDIDPLNLDIRAREKSQLNFLDAEQLMFIVQSHREAAKMQSDFDYIRETDFWEHPYFYVSQMFEIGWSPRRIWTVNYPGPDPRRLQ</sequence>
<dbReference type="PANTHER" id="PTHR35392:SF3">
    <property type="entry name" value="ZN(2)-C6 FUNGAL-TYPE DOMAIN-CONTAINING PROTEIN"/>
    <property type="match status" value="1"/>
</dbReference>
<dbReference type="Proteomes" id="UP001201980">
    <property type="component" value="Unassembled WGS sequence"/>
</dbReference>
<feature type="region of interest" description="Disordered" evidence="1">
    <location>
        <begin position="89"/>
        <end position="117"/>
    </location>
</feature>
<feature type="region of interest" description="Disordered" evidence="1">
    <location>
        <begin position="132"/>
        <end position="160"/>
    </location>
</feature>
<name>A0AAD5WT24_9PEZI</name>
<dbReference type="AlphaFoldDB" id="A0AAD5WT24"/>
<feature type="compositionally biased region" description="Low complexity" evidence="1">
    <location>
        <begin position="255"/>
        <end position="272"/>
    </location>
</feature>
<feature type="compositionally biased region" description="Pro residues" evidence="1">
    <location>
        <begin position="305"/>
        <end position="317"/>
    </location>
</feature>
<dbReference type="EMBL" id="JAKWBI020000069">
    <property type="protein sequence ID" value="KAJ2903846.1"/>
    <property type="molecule type" value="Genomic_DNA"/>
</dbReference>
<proteinExistence type="predicted"/>
<dbReference type="InterPro" id="IPR052973">
    <property type="entry name" value="Fungal_sec-metab_reg_TF"/>
</dbReference>